<proteinExistence type="predicted"/>
<feature type="domain" description="DUF6699" evidence="1">
    <location>
        <begin position="37"/>
        <end position="168"/>
    </location>
</feature>
<dbReference type="AlphaFoldDB" id="A0A4Y7Q4Q6"/>
<dbReference type="VEuPathDB" id="FungiDB:BD410DRAFT_704137"/>
<protein>
    <recommendedName>
        <fullName evidence="1">DUF6699 domain-containing protein</fullName>
    </recommendedName>
</protein>
<keyword evidence="3" id="KW-1185">Reference proteome</keyword>
<dbReference type="InterPro" id="IPR046522">
    <property type="entry name" value="DUF6699"/>
</dbReference>
<organism evidence="2 3">
    <name type="scientific">Rickenella mellea</name>
    <dbReference type="NCBI Taxonomy" id="50990"/>
    <lineage>
        <taxon>Eukaryota</taxon>
        <taxon>Fungi</taxon>
        <taxon>Dikarya</taxon>
        <taxon>Basidiomycota</taxon>
        <taxon>Agaricomycotina</taxon>
        <taxon>Agaricomycetes</taxon>
        <taxon>Hymenochaetales</taxon>
        <taxon>Rickenellaceae</taxon>
        <taxon>Rickenella</taxon>
    </lineage>
</organism>
<evidence type="ECO:0000313" key="2">
    <source>
        <dbReference type="EMBL" id="TDL22564.1"/>
    </source>
</evidence>
<name>A0A4Y7Q4Q6_9AGAM</name>
<feature type="non-terminal residue" evidence="2">
    <location>
        <position position="170"/>
    </location>
</feature>
<dbReference type="Pfam" id="PF20415">
    <property type="entry name" value="DUF6699"/>
    <property type="match status" value="1"/>
</dbReference>
<dbReference type="STRING" id="50990.A0A4Y7Q4Q6"/>
<dbReference type="OrthoDB" id="3352225at2759"/>
<sequence>GPVLDPFHIETLGIIPKLNSLLAAPHEEHEEHSGDRLEWTMSFPTSMVHRVSDPPHTSWTRGRTSPATFPRISNMRICLHDSPWVTNVVASDQEVGVTCSDIIEALKASLNKPIMPEEFLNFSTDVQRRLSATYHRVHGSWNRTTPGLMRVDWFGNDPQFSGLERDQDYV</sequence>
<reference evidence="2 3" key="1">
    <citation type="submission" date="2018-06" db="EMBL/GenBank/DDBJ databases">
        <title>A transcriptomic atlas of mushroom development highlights an independent origin of complex multicellularity.</title>
        <authorList>
            <consortium name="DOE Joint Genome Institute"/>
            <person name="Krizsan K."/>
            <person name="Almasi E."/>
            <person name="Merenyi Z."/>
            <person name="Sahu N."/>
            <person name="Viragh M."/>
            <person name="Koszo T."/>
            <person name="Mondo S."/>
            <person name="Kiss B."/>
            <person name="Balint B."/>
            <person name="Kues U."/>
            <person name="Barry K."/>
            <person name="Hegedus J.C."/>
            <person name="Henrissat B."/>
            <person name="Johnson J."/>
            <person name="Lipzen A."/>
            <person name="Ohm R."/>
            <person name="Nagy I."/>
            <person name="Pangilinan J."/>
            <person name="Yan J."/>
            <person name="Xiong Y."/>
            <person name="Grigoriev I.V."/>
            <person name="Hibbett D.S."/>
            <person name="Nagy L.G."/>
        </authorList>
    </citation>
    <scope>NUCLEOTIDE SEQUENCE [LARGE SCALE GENOMIC DNA]</scope>
    <source>
        <strain evidence="2 3">SZMC22713</strain>
    </source>
</reference>
<evidence type="ECO:0000313" key="3">
    <source>
        <dbReference type="Proteomes" id="UP000294933"/>
    </source>
</evidence>
<accession>A0A4Y7Q4Q6</accession>
<evidence type="ECO:0000259" key="1">
    <source>
        <dbReference type="Pfam" id="PF20415"/>
    </source>
</evidence>
<gene>
    <name evidence="2" type="ORF">BD410DRAFT_704137</name>
</gene>
<dbReference type="EMBL" id="ML170174">
    <property type="protein sequence ID" value="TDL22564.1"/>
    <property type="molecule type" value="Genomic_DNA"/>
</dbReference>
<dbReference type="Proteomes" id="UP000294933">
    <property type="component" value="Unassembled WGS sequence"/>
</dbReference>
<feature type="non-terminal residue" evidence="2">
    <location>
        <position position="1"/>
    </location>
</feature>